<proteinExistence type="predicted"/>
<dbReference type="AlphaFoldDB" id="A0A2N3PQ90"/>
<dbReference type="EMBL" id="PIUM01000030">
    <property type="protein sequence ID" value="PKU22566.1"/>
    <property type="molecule type" value="Genomic_DNA"/>
</dbReference>
<dbReference type="GO" id="GO:0032298">
    <property type="term" value="P:positive regulation of DNA-templated DNA replication initiation"/>
    <property type="evidence" value="ECO:0007669"/>
    <property type="project" value="TreeGrafter"/>
</dbReference>
<dbReference type="Pfam" id="PF04364">
    <property type="entry name" value="DNA_pol3_chi"/>
    <property type="match status" value="1"/>
</dbReference>
<dbReference type="PANTHER" id="PTHR38767:SF1">
    <property type="entry name" value="DNA POLYMERASE III SUBUNIT CHI"/>
    <property type="match status" value="1"/>
</dbReference>
<dbReference type="Proteomes" id="UP000233293">
    <property type="component" value="Unassembled WGS sequence"/>
</dbReference>
<accession>A0A2N3PQ90</accession>
<dbReference type="PANTHER" id="PTHR38767">
    <property type="entry name" value="DNA POLYMERASE III SUBUNIT CHI"/>
    <property type="match status" value="1"/>
</dbReference>
<dbReference type="GO" id="GO:0003677">
    <property type="term" value="F:DNA binding"/>
    <property type="evidence" value="ECO:0007669"/>
    <property type="project" value="InterPro"/>
</dbReference>
<gene>
    <name evidence="1" type="ORF">CWS72_21170</name>
</gene>
<keyword evidence="2" id="KW-1185">Reference proteome</keyword>
<organism evidence="1 2">
    <name type="scientific">Telmatospirillum siberiense</name>
    <dbReference type="NCBI Taxonomy" id="382514"/>
    <lineage>
        <taxon>Bacteria</taxon>
        <taxon>Pseudomonadati</taxon>
        <taxon>Pseudomonadota</taxon>
        <taxon>Alphaproteobacteria</taxon>
        <taxon>Rhodospirillales</taxon>
        <taxon>Rhodospirillaceae</taxon>
        <taxon>Telmatospirillum</taxon>
    </lineage>
</organism>
<dbReference type="OrthoDB" id="9795973at2"/>
<dbReference type="GO" id="GO:0003887">
    <property type="term" value="F:DNA-directed DNA polymerase activity"/>
    <property type="evidence" value="ECO:0007669"/>
    <property type="project" value="InterPro"/>
</dbReference>
<dbReference type="Gene3D" id="3.40.50.10110">
    <property type="entry name" value="DNA polymerase III subunit chi"/>
    <property type="match status" value="1"/>
</dbReference>
<dbReference type="GO" id="GO:0006260">
    <property type="term" value="P:DNA replication"/>
    <property type="evidence" value="ECO:0007669"/>
    <property type="project" value="InterPro"/>
</dbReference>
<protein>
    <submittedName>
        <fullName evidence="1">DNA polymerase III subunit chi</fullName>
    </submittedName>
</protein>
<reference evidence="2" key="1">
    <citation type="submission" date="2017-12" db="EMBL/GenBank/DDBJ databases">
        <title>Draft genome sequence of Telmatospirillum siberiense 26-4b1T, an acidotolerant peatland alphaproteobacterium potentially involved in sulfur cycling.</title>
        <authorList>
            <person name="Hausmann B."/>
            <person name="Pjevac P."/>
            <person name="Schreck K."/>
            <person name="Herbold C.W."/>
            <person name="Daims H."/>
            <person name="Wagner M."/>
            <person name="Pester M."/>
            <person name="Loy A."/>
        </authorList>
    </citation>
    <scope>NUCLEOTIDE SEQUENCE [LARGE SCALE GENOMIC DNA]</scope>
    <source>
        <strain evidence="2">26-4b1</strain>
    </source>
</reference>
<dbReference type="InterPro" id="IPR036768">
    <property type="entry name" value="PolIII_chi_sf"/>
</dbReference>
<sequence>MTPRIGFYHLQKTSLEQALPKLLEKVLQSGQRAVVMAGSVERIAFLDQLLWTSEPESWIPHGTARDGEASLQPIYLTAEDENPNNAKILLLTDGVVSTHLTDFERCLTLFDGNDEAAVQASRVLWKEWKGLGFDLTYYQQTDRGGWQEKARANAPDGAVVGGAAGAD</sequence>
<dbReference type="SUPFAM" id="SSF102400">
    <property type="entry name" value="DNA polymerase III chi subunit"/>
    <property type="match status" value="1"/>
</dbReference>
<comment type="caution">
    <text evidence="1">The sequence shown here is derived from an EMBL/GenBank/DDBJ whole genome shotgun (WGS) entry which is preliminary data.</text>
</comment>
<dbReference type="NCBIfam" id="NF004347">
    <property type="entry name" value="PRK05728.1-4"/>
    <property type="match status" value="1"/>
</dbReference>
<evidence type="ECO:0000313" key="1">
    <source>
        <dbReference type="EMBL" id="PKU22566.1"/>
    </source>
</evidence>
<evidence type="ECO:0000313" key="2">
    <source>
        <dbReference type="Proteomes" id="UP000233293"/>
    </source>
</evidence>
<dbReference type="InterPro" id="IPR007459">
    <property type="entry name" value="DNA_pol3_chi"/>
</dbReference>
<dbReference type="RefSeq" id="WP_101252637.1">
    <property type="nucleotide sequence ID" value="NZ_PIUM01000030.1"/>
</dbReference>
<name>A0A2N3PQ90_9PROT</name>